<dbReference type="PANTHER" id="PTHR11505">
    <property type="entry name" value="L1 TRANSPOSABLE ELEMENT-RELATED"/>
    <property type="match status" value="1"/>
</dbReference>
<reference evidence="2 3" key="1">
    <citation type="journal article" date="2014" name="Nature">
        <title>The genomic substrate for adaptive radiation in African cichlid fish.</title>
        <authorList>
            <person name="Brawand D."/>
            <person name="Wagner C.E."/>
            <person name="Li Y.I."/>
            <person name="Malinsky M."/>
            <person name="Keller I."/>
            <person name="Fan S."/>
            <person name="Simakov O."/>
            <person name="Ng A.Y."/>
            <person name="Lim Z.W."/>
            <person name="Bezault E."/>
            <person name="Turner-Maier J."/>
            <person name="Johnson J."/>
            <person name="Alcazar R."/>
            <person name="Noh H.J."/>
            <person name="Russell P."/>
            <person name="Aken B."/>
            <person name="Alfoldi J."/>
            <person name="Amemiya C."/>
            <person name="Azzouzi N."/>
            <person name="Baroiller J.F."/>
            <person name="Barloy-Hubler F."/>
            <person name="Berlin A."/>
            <person name="Bloomquist R."/>
            <person name="Carleton K.L."/>
            <person name="Conte M.A."/>
            <person name="D'Cotta H."/>
            <person name="Eshel O."/>
            <person name="Gaffney L."/>
            <person name="Galibert F."/>
            <person name="Gante H.F."/>
            <person name="Gnerre S."/>
            <person name="Greuter L."/>
            <person name="Guyon R."/>
            <person name="Haddad N.S."/>
            <person name="Haerty W."/>
            <person name="Harris R.M."/>
            <person name="Hofmann H.A."/>
            <person name="Hourlier T."/>
            <person name="Hulata G."/>
            <person name="Jaffe D.B."/>
            <person name="Lara M."/>
            <person name="Lee A.P."/>
            <person name="MacCallum I."/>
            <person name="Mwaiko S."/>
            <person name="Nikaido M."/>
            <person name="Nishihara H."/>
            <person name="Ozouf-Costaz C."/>
            <person name="Penman D.J."/>
            <person name="Przybylski D."/>
            <person name="Rakotomanga M."/>
            <person name="Renn S.C.P."/>
            <person name="Ribeiro F.J."/>
            <person name="Ron M."/>
            <person name="Salzburger W."/>
            <person name="Sanchez-Pulido L."/>
            <person name="Santos M.E."/>
            <person name="Searle S."/>
            <person name="Sharpe T."/>
            <person name="Swofford R."/>
            <person name="Tan F.J."/>
            <person name="Williams L."/>
            <person name="Young S."/>
            <person name="Yin S."/>
            <person name="Okada N."/>
            <person name="Kocher T.D."/>
            <person name="Miska E.A."/>
            <person name="Lander E.S."/>
            <person name="Venkatesh B."/>
            <person name="Fernald R.D."/>
            <person name="Meyer A."/>
            <person name="Ponting C.P."/>
            <person name="Streelman J.T."/>
            <person name="Lindblad-Toh K."/>
            <person name="Seehausen O."/>
            <person name="Di Palma F."/>
        </authorList>
    </citation>
    <scope>NUCLEOTIDE SEQUENCE</scope>
</reference>
<feature type="coiled-coil region" evidence="1">
    <location>
        <begin position="21"/>
        <end position="76"/>
    </location>
</feature>
<reference evidence="2" key="3">
    <citation type="submission" date="2025-09" db="UniProtKB">
        <authorList>
            <consortium name="Ensembl"/>
        </authorList>
    </citation>
    <scope>IDENTIFICATION</scope>
</reference>
<evidence type="ECO:0000256" key="1">
    <source>
        <dbReference type="SAM" id="Coils"/>
    </source>
</evidence>
<dbReference type="STRING" id="106582.ENSMZEP00005006774"/>
<reference evidence="2" key="2">
    <citation type="submission" date="2025-08" db="UniProtKB">
        <authorList>
            <consortium name="Ensembl"/>
        </authorList>
    </citation>
    <scope>IDENTIFICATION</scope>
</reference>
<keyword evidence="1" id="KW-0175">Coiled coil</keyword>
<dbReference type="Proteomes" id="UP000265160">
    <property type="component" value="LG1"/>
</dbReference>
<proteinExistence type="predicted"/>
<evidence type="ECO:0000313" key="3">
    <source>
        <dbReference type="Proteomes" id="UP000265160"/>
    </source>
</evidence>
<protein>
    <recommendedName>
        <fullName evidence="4">L1 transposable element RRM domain-containing protein</fullName>
    </recommendedName>
</protein>
<dbReference type="AlphaFoldDB" id="A0A3P9BA55"/>
<dbReference type="GeneTree" id="ENSGT00940000160789"/>
<dbReference type="Gene3D" id="3.30.70.1820">
    <property type="entry name" value="L1 transposable element, RRM domain"/>
    <property type="match status" value="1"/>
</dbReference>
<keyword evidence="3" id="KW-1185">Reference proteome</keyword>
<sequence>TNGGKSQVVDPLSIREICNFRQDVKEQLEDTKGEISKTDTRLDEVGARILENEERLQKTEEAISKLLNMYKRENVRIYGVLEGAEGEPKAMIQFVEKLPRENLDTDNEKNMVIERAHRALIPKPLPGAQPRSILMKFLNYRMKEEVVRQAWQKKGYTRDNCKISIDRDYALRILARRRDCMEVRNGLKDKNLYPAHLSILYEDETKIYETAKDSDGEASMNSNQESLNLQRKVELFGLQFQVKPYTRLIVIITSEQTPS</sequence>
<evidence type="ECO:0008006" key="4">
    <source>
        <dbReference type="Google" id="ProtNLM"/>
    </source>
</evidence>
<accession>A0A3P9BA55</accession>
<dbReference type="InterPro" id="IPR004244">
    <property type="entry name" value="Transposase_22"/>
</dbReference>
<evidence type="ECO:0000313" key="2">
    <source>
        <dbReference type="Ensembl" id="ENSMZEP00005006774.1"/>
    </source>
</evidence>
<organism evidence="2 3">
    <name type="scientific">Maylandia zebra</name>
    <name type="common">zebra mbuna</name>
    <dbReference type="NCBI Taxonomy" id="106582"/>
    <lineage>
        <taxon>Eukaryota</taxon>
        <taxon>Metazoa</taxon>
        <taxon>Chordata</taxon>
        <taxon>Craniata</taxon>
        <taxon>Vertebrata</taxon>
        <taxon>Euteleostomi</taxon>
        <taxon>Actinopterygii</taxon>
        <taxon>Neopterygii</taxon>
        <taxon>Teleostei</taxon>
        <taxon>Neoteleostei</taxon>
        <taxon>Acanthomorphata</taxon>
        <taxon>Ovalentaria</taxon>
        <taxon>Cichlomorphae</taxon>
        <taxon>Cichliformes</taxon>
        <taxon>Cichlidae</taxon>
        <taxon>African cichlids</taxon>
        <taxon>Pseudocrenilabrinae</taxon>
        <taxon>Haplochromini</taxon>
        <taxon>Maylandia</taxon>
        <taxon>Maylandia zebra complex</taxon>
    </lineage>
</organism>
<dbReference type="Ensembl" id="ENSMZET00005007074.1">
    <property type="protein sequence ID" value="ENSMZEP00005006774.1"/>
    <property type="gene ID" value="ENSMZEG00005005212.1"/>
</dbReference>
<name>A0A3P9BA55_9CICH</name>